<sequence>MISVPSPASSHPSSLPTRSSPHISPRRRAEAEPDAVPSSASGPLSATPIVPQTFHTPLKRSLIAFRASIEPSIQLRHPAQVHGWSSMSPPESGVRPIKIEFIDILTANHNRQLPAHSQMRRTLRPYEYSGNYYGKWCFVKESTIGTVHEPWGIELVSPIFWACPDSAWRKDVEATWQYLERQYSITKSASCATHIHISFQPPGIFTLEDIRRIALAILHFETAFEVLIPPDRRRNLYAKSNWLVGQHLGLKNKSRPESMAAINDATDMIQLIHLMQPVYDRDYAWNFNNLFDSKRTIEFRKPPGSTTADQALAWAELALSFVQAAVRYGTLEKLQRVPSTVRGLYWFMEQATVPSMNEPGRLERLFDGTAPDAALEPQGIRSDLSYREERQWEEASKRKTAADERRVIMHAQTVQDPYW</sequence>
<comment type="caution">
    <text evidence="2">The sequence shown here is derived from an EMBL/GenBank/DDBJ whole genome shotgun (WGS) entry which is preliminary data.</text>
</comment>
<accession>A0A8H7E887</accession>
<dbReference type="EMBL" id="JAACFV010000016">
    <property type="protein sequence ID" value="KAF7511873.1"/>
    <property type="molecule type" value="Genomic_DNA"/>
</dbReference>
<dbReference type="PANTHER" id="PTHR36847:SF1">
    <property type="entry name" value="AMIDOLIGASE ENZYME"/>
    <property type="match status" value="1"/>
</dbReference>
<reference evidence="2" key="1">
    <citation type="submission" date="2020-02" db="EMBL/GenBank/DDBJ databases">
        <authorList>
            <person name="Palmer J.M."/>
        </authorList>
    </citation>
    <scope>NUCLEOTIDE SEQUENCE</scope>
    <source>
        <strain evidence="2">EPUS1.4</strain>
        <tissue evidence="2">Thallus</tissue>
    </source>
</reference>
<evidence type="ECO:0000313" key="2">
    <source>
        <dbReference type="EMBL" id="KAF7511873.1"/>
    </source>
</evidence>
<name>A0A8H7E887_9EURO</name>
<gene>
    <name evidence="2" type="ORF">GJ744_003106</name>
</gene>
<dbReference type="InterPro" id="IPR022025">
    <property type="entry name" value="Amidoligase_2"/>
</dbReference>
<protein>
    <recommendedName>
        <fullName evidence="4">Amidoligase enzyme</fullName>
    </recommendedName>
</protein>
<proteinExistence type="predicted"/>
<dbReference type="Pfam" id="PF12224">
    <property type="entry name" value="Amidoligase_2"/>
    <property type="match status" value="1"/>
</dbReference>
<dbReference type="PANTHER" id="PTHR36847">
    <property type="entry name" value="AMIDOLIGASE ENZYME"/>
    <property type="match status" value="1"/>
</dbReference>
<feature type="compositionally biased region" description="Low complexity" evidence="1">
    <location>
        <begin position="1"/>
        <end position="21"/>
    </location>
</feature>
<keyword evidence="3" id="KW-1185">Reference proteome</keyword>
<evidence type="ECO:0000256" key="1">
    <source>
        <dbReference type="SAM" id="MobiDB-lite"/>
    </source>
</evidence>
<dbReference type="Proteomes" id="UP000606974">
    <property type="component" value="Unassembled WGS sequence"/>
</dbReference>
<evidence type="ECO:0000313" key="3">
    <source>
        <dbReference type="Proteomes" id="UP000606974"/>
    </source>
</evidence>
<evidence type="ECO:0008006" key="4">
    <source>
        <dbReference type="Google" id="ProtNLM"/>
    </source>
</evidence>
<dbReference type="AlphaFoldDB" id="A0A8H7E887"/>
<dbReference type="OrthoDB" id="5291055at2759"/>
<feature type="region of interest" description="Disordered" evidence="1">
    <location>
        <begin position="1"/>
        <end position="50"/>
    </location>
</feature>
<organism evidence="2 3">
    <name type="scientific">Endocarpon pusillum</name>
    <dbReference type="NCBI Taxonomy" id="364733"/>
    <lineage>
        <taxon>Eukaryota</taxon>
        <taxon>Fungi</taxon>
        <taxon>Dikarya</taxon>
        <taxon>Ascomycota</taxon>
        <taxon>Pezizomycotina</taxon>
        <taxon>Eurotiomycetes</taxon>
        <taxon>Chaetothyriomycetidae</taxon>
        <taxon>Verrucariales</taxon>
        <taxon>Verrucariaceae</taxon>
        <taxon>Endocarpon</taxon>
    </lineage>
</organism>